<dbReference type="Proteomes" id="UP000183567">
    <property type="component" value="Unassembled WGS sequence"/>
</dbReference>
<evidence type="ECO:0000313" key="2">
    <source>
        <dbReference type="EMBL" id="OJA14416.1"/>
    </source>
</evidence>
<reference evidence="2 3" key="1">
    <citation type="submission" date="2016-03" db="EMBL/GenBank/DDBJ databases">
        <title>Comparative genomics of the ectomycorrhizal sister species Rhizopogon vinicolor and Rhizopogon vesiculosus (Basidiomycota: Boletales) reveals a divergence of the mating type B locus.</title>
        <authorList>
            <person name="Mujic A.B."/>
            <person name="Kuo A."/>
            <person name="Tritt A."/>
            <person name="Lipzen A."/>
            <person name="Chen C."/>
            <person name="Johnson J."/>
            <person name="Sharma A."/>
            <person name="Barry K."/>
            <person name="Grigoriev I.V."/>
            <person name="Spatafora J.W."/>
        </authorList>
    </citation>
    <scope>NUCLEOTIDE SEQUENCE [LARGE SCALE GENOMIC DNA]</scope>
    <source>
        <strain evidence="2 3">AM-OR11-056</strain>
    </source>
</reference>
<comment type="caution">
    <text evidence="2">The sequence shown here is derived from an EMBL/GenBank/DDBJ whole genome shotgun (WGS) entry which is preliminary data.</text>
</comment>
<gene>
    <name evidence="2" type="ORF">AZE42_07673</name>
</gene>
<dbReference type="AlphaFoldDB" id="A0A1J8QLY6"/>
<protein>
    <submittedName>
        <fullName evidence="2">Uncharacterized protein</fullName>
    </submittedName>
</protein>
<organism evidence="2 3">
    <name type="scientific">Rhizopogon vesiculosus</name>
    <dbReference type="NCBI Taxonomy" id="180088"/>
    <lineage>
        <taxon>Eukaryota</taxon>
        <taxon>Fungi</taxon>
        <taxon>Dikarya</taxon>
        <taxon>Basidiomycota</taxon>
        <taxon>Agaricomycotina</taxon>
        <taxon>Agaricomycetes</taxon>
        <taxon>Agaricomycetidae</taxon>
        <taxon>Boletales</taxon>
        <taxon>Suillineae</taxon>
        <taxon>Rhizopogonaceae</taxon>
        <taxon>Rhizopogon</taxon>
    </lineage>
</organism>
<feature type="transmembrane region" description="Helical" evidence="1">
    <location>
        <begin position="91"/>
        <end position="110"/>
    </location>
</feature>
<keyword evidence="3" id="KW-1185">Reference proteome</keyword>
<keyword evidence="1" id="KW-1133">Transmembrane helix</keyword>
<keyword evidence="1" id="KW-0812">Transmembrane</keyword>
<name>A0A1J8QLY6_9AGAM</name>
<evidence type="ECO:0000313" key="3">
    <source>
        <dbReference type="Proteomes" id="UP000183567"/>
    </source>
</evidence>
<accession>A0A1J8QLY6</accession>
<feature type="transmembrane region" description="Helical" evidence="1">
    <location>
        <begin position="130"/>
        <end position="148"/>
    </location>
</feature>
<sequence length="167" mass="18672">MPEALIAAPTTFCPTPMTMNLYSPSGRPGDVENQRQFRLGISPSSKGINRRLHHLFLATMGWYVLGHIHVEEFLWDVEMNWEKHNARFREAVSQITTAQGLVLGVCATFLTSSPPVPSVDYTSSDCYSMFAVAFLLSIGGLVFQLLFFQASQALSQEQKPQQRSMIT</sequence>
<keyword evidence="1" id="KW-0472">Membrane</keyword>
<dbReference type="OrthoDB" id="10347839at2759"/>
<evidence type="ECO:0000256" key="1">
    <source>
        <dbReference type="SAM" id="Phobius"/>
    </source>
</evidence>
<proteinExistence type="predicted"/>
<dbReference type="EMBL" id="LVVM01003675">
    <property type="protein sequence ID" value="OJA14416.1"/>
    <property type="molecule type" value="Genomic_DNA"/>
</dbReference>